<organism evidence="15 16">
    <name type="scientific">Trichoplax adhaerens</name>
    <name type="common">Trichoplax reptans</name>
    <dbReference type="NCBI Taxonomy" id="10228"/>
    <lineage>
        <taxon>Eukaryota</taxon>
        <taxon>Metazoa</taxon>
        <taxon>Placozoa</taxon>
        <taxon>Uniplacotomia</taxon>
        <taxon>Trichoplacea</taxon>
        <taxon>Trichoplacidae</taxon>
        <taxon>Trichoplax</taxon>
    </lineage>
</organism>
<dbReference type="GO" id="GO:0005743">
    <property type="term" value="C:mitochondrial inner membrane"/>
    <property type="evidence" value="ECO:0007669"/>
    <property type="project" value="UniProtKB-SubCell"/>
</dbReference>
<evidence type="ECO:0000313" key="16">
    <source>
        <dbReference type="Proteomes" id="UP000009022"/>
    </source>
</evidence>
<dbReference type="STRING" id="10228.B3RUS1"/>
<dbReference type="PRINTS" id="PR00979">
    <property type="entry name" value="TAFAZZIN"/>
</dbReference>
<dbReference type="CDD" id="cd07989">
    <property type="entry name" value="LPLAT_AGPAT-like"/>
    <property type="match status" value="1"/>
</dbReference>
<keyword evidence="16" id="KW-1185">Reference proteome</keyword>
<sequence>MTSSFLLCKVFMDRLTYGNRFNLDRWNDAVTKRPPHVGLITVSNHHCCVDDPGLLGLLPASTIMQYKLMRWTLAANNICFTSFPLTLLFTSGRVVPVVRGDGIYQPGVDWAIEKLDEGDWVHIFPEGGVNMAKTPMRIKWGISRLIMEAKTPPIVLPYWHEGEYLSRNLVFTDDCPTDTVYSNLCRLKPDR</sequence>
<keyword evidence="4" id="KW-1000">Mitochondrion outer membrane</keyword>
<keyword evidence="3" id="KW-0808">Transferase</keyword>
<comment type="similarity">
    <text evidence="2 13">Belongs to the taffazin family.</text>
</comment>
<dbReference type="EMBL" id="DS985244">
    <property type="protein sequence ID" value="EDV25871.1"/>
    <property type="molecule type" value="Genomic_DNA"/>
</dbReference>
<dbReference type="CTD" id="6752619"/>
<dbReference type="RefSeq" id="XP_002111904.1">
    <property type="nucleotide sequence ID" value="XM_002111868.1"/>
</dbReference>
<dbReference type="OrthoDB" id="193467at2759"/>
<evidence type="ECO:0000256" key="10">
    <source>
        <dbReference type="ARBA" id="ARBA00024323"/>
    </source>
</evidence>
<evidence type="ECO:0000256" key="9">
    <source>
        <dbReference type="ARBA" id="ARBA00023315"/>
    </source>
</evidence>
<comment type="subcellular location">
    <subcellularLocation>
        <location evidence="1">Mitochondrion inner membrane</location>
        <topology evidence="1">Peripheral membrane protein</topology>
        <orientation evidence="1">Intermembrane side</orientation>
    </subcellularLocation>
    <subcellularLocation>
        <location evidence="10">Mitochondrion outer membrane</location>
        <topology evidence="10">Peripheral membrane protein</topology>
        <orientation evidence="10">Intermembrane side</orientation>
    </subcellularLocation>
</comment>
<accession>B3RUS1</accession>
<evidence type="ECO:0000256" key="3">
    <source>
        <dbReference type="ARBA" id="ARBA00022679"/>
    </source>
</evidence>
<dbReference type="PANTHER" id="PTHR12497:SF0">
    <property type="entry name" value="TAFAZZIN"/>
    <property type="match status" value="1"/>
</dbReference>
<evidence type="ECO:0000259" key="14">
    <source>
        <dbReference type="SMART" id="SM00563"/>
    </source>
</evidence>
<dbReference type="eggNOG" id="KOG2847">
    <property type="taxonomic scope" value="Eukaryota"/>
</dbReference>
<dbReference type="GO" id="GO:0047184">
    <property type="term" value="F:1-acylglycerophosphocholine O-acyltransferase activity"/>
    <property type="evidence" value="ECO:0000318"/>
    <property type="project" value="GO_Central"/>
</dbReference>
<keyword evidence="6" id="KW-0443">Lipid metabolism</keyword>
<evidence type="ECO:0000256" key="8">
    <source>
        <dbReference type="ARBA" id="ARBA00023136"/>
    </source>
</evidence>
<comment type="catalytic activity">
    <reaction evidence="12">
        <text>1,2-di-(9Z-octadecenoyl)-sn-glycero-3-phosphocholine + 1-hexadecanoyl-sn-glycero-3-phosphocholine = 1-hexadecanoyl-2-(9Z-octadecenoyl)-sn-glycero-3-phosphocholine + 1-(9Z-octadecenoyl)-sn-glycero-3-phosphocholine</text>
        <dbReference type="Rhea" id="RHEA:43816"/>
        <dbReference type="ChEBI" id="CHEBI:28610"/>
        <dbReference type="ChEBI" id="CHEBI:72998"/>
        <dbReference type="ChEBI" id="CHEBI:73001"/>
        <dbReference type="ChEBI" id="CHEBI:74669"/>
    </reaction>
    <physiologicalReaction direction="left-to-right" evidence="12">
        <dbReference type="Rhea" id="RHEA:43817"/>
    </physiologicalReaction>
    <physiologicalReaction direction="right-to-left" evidence="12">
        <dbReference type="Rhea" id="RHEA:43818"/>
    </physiologicalReaction>
</comment>
<evidence type="ECO:0000256" key="2">
    <source>
        <dbReference type="ARBA" id="ARBA00010524"/>
    </source>
</evidence>
<dbReference type="HOGENOM" id="CLU_046747_3_0_1"/>
<dbReference type="Proteomes" id="UP000009022">
    <property type="component" value="Unassembled WGS sequence"/>
</dbReference>
<evidence type="ECO:0000256" key="11">
    <source>
        <dbReference type="ARBA" id="ARBA00047906"/>
    </source>
</evidence>
<evidence type="ECO:0000256" key="13">
    <source>
        <dbReference type="RuleBase" id="RU365062"/>
    </source>
</evidence>
<gene>
    <name evidence="15" type="ORF">TRIADDRAFT_55390</name>
</gene>
<dbReference type="Pfam" id="PF01553">
    <property type="entry name" value="Acyltransferase"/>
    <property type="match status" value="1"/>
</dbReference>
<evidence type="ECO:0000256" key="6">
    <source>
        <dbReference type="ARBA" id="ARBA00023098"/>
    </source>
</evidence>
<dbReference type="GO" id="GO:0005741">
    <property type="term" value="C:mitochondrial outer membrane"/>
    <property type="evidence" value="ECO:0007669"/>
    <property type="project" value="UniProtKB-SubCell"/>
</dbReference>
<dbReference type="InParanoid" id="B3RUS1"/>
<dbReference type="AlphaFoldDB" id="B3RUS1"/>
<evidence type="ECO:0000256" key="4">
    <source>
        <dbReference type="ARBA" id="ARBA00022787"/>
    </source>
</evidence>
<evidence type="ECO:0000256" key="5">
    <source>
        <dbReference type="ARBA" id="ARBA00022792"/>
    </source>
</evidence>
<feature type="domain" description="Phospholipid/glycerol acyltransferase" evidence="14">
    <location>
        <begin position="39"/>
        <end position="163"/>
    </location>
</feature>
<evidence type="ECO:0000256" key="7">
    <source>
        <dbReference type="ARBA" id="ARBA00023128"/>
    </source>
</evidence>
<keyword evidence="5" id="KW-0999">Mitochondrion inner membrane</keyword>
<proteinExistence type="inferred from homology"/>
<keyword evidence="8" id="KW-0472">Membrane</keyword>
<dbReference type="SUPFAM" id="SSF69593">
    <property type="entry name" value="Glycerol-3-phosphate (1)-acyltransferase"/>
    <property type="match status" value="1"/>
</dbReference>
<dbReference type="SMART" id="SM00563">
    <property type="entry name" value="PlsC"/>
    <property type="match status" value="1"/>
</dbReference>
<dbReference type="GO" id="GO:0007007">
    <property type="term" value="P:inner mitochondrial membrane organization"/>
    <property type="evidence" value="ECO:0000318"/>
    <property type="project" value="GO_Central"/>
</dbReference>
<dbReference type="InterPro" id="IPR000872">
    <property type="entry name" value="Tafazzin"/>
</dbReference>
<dbReference type="InterPro" id="IPR002123">
    <property type="entry name" value="Plipid/glycerol_acylTrfase"/>
</dbReference>
<evidence type="ECO:0000313" key="15">
    <source>
        <dbReference type="EMBL" id="EDV25871.1"/>
    </source>
</evidence>
<protein>
    <recommendedName>
        <fullName evidence="13">Tafazzin family protein</fullName>
    </recommendedName>
</protein>
<dbReference type="KEGG" id="tad:TRIADDRAFT_55390"/>
<dbReference type="GO" id="GO:0031966">
    <property type="term" value="C:mitochondrial membrane"/>
    <property type="evidence" value="ECO:0000318"/>
    <property type="project" value="GO_Central"/>
</dbReference>
<evidence type="ECO:0000256" key="12">
    <source>
        <dbReference type="ARBA" id="ARBA00049543"/>
    </source>
</evidence>
<keyword evidence="9" id="KW-0012">Acyltransferase</keyword>
<name>B3RUS1_TRIAD</name>
<dbReference type="GO" id="GO:0035965">
    <property type="term" value="P:cardiolipin acyl-chain remodeling"/>
    <property type="evidence" value="ECO:0000318"/>
    <property type="project" value="GO_Central"/>
</dbReference>
<evidence type="ECO:0000256" key="1">
    <source>
        <dbReference type="ARBA" id="ARBA00004137"/>
    </source>
</evidence>
<dbReference type="PANTHER" id="PTHR12497">
    <property type="entry name" value="TAZ PROTEIN TAFAZZIN"/>
    <property type="match status" value="1"/>
</dbReference>
<reference evidence="15 16" key="1">
    <citation type="journal article" date="2008" name="Nature">
        <title>The Trichoplax genome and the nature of placozoans.</title>
        <authorList>
            <person name="Srivastava M."/>
            <person name="Begovic E."/>
            <person name="Chapman J."/>
            <person name="Putnam N.H."/>
            <person name="Hellsten U."/>
            <person name="Kawashima T."/>
            <person name="Kuo A."/>
            <person name="Mitros T."/>
            <person name="Salamov A."/>
            <person name="Carpenter M.L."/>
            <person name="Signorovitch A.Y."/>
            <person name="Moreno M.A."/>
            <person name="Kamm K."/>
            <person name="Grimwood J."/>
            <person name="Schmutz J."/>
            <person name="Shapiro H."/>
            <person name="Grigoriev I.V."/>
            <person name="Buss L.W."/>
            <person name="Schierwater B."/>
            <person name="Dellaporta S.L."/>
            <person name="Rokhsar D.S."/>
        </authorList>
    </citation>
    <scope>NUCLEOTIDE SEQUENCE [LARGE SCALE GENOMIC DNA]</scope>
    <source>
        <strain evidence="15 16">Grell-BS-1999</strain>
    </source>
</reference>
<keyword evidence="7" id="KW-0496">Mitochondrion</keyword>
<dbReference type="PhylomeDB" id="B3RUS1"/>
<comment type="catalytic activity">
    <reaction evidence="11">
        <text>1'-[1,2-diacyl-sn-glycero-3-phospho],3'-[1-acyl-sn-glycero-3-phospho]-glycerol + a 1,2-diacyl-sn-glycero-3-phosphocholine = a cardiolipin + a 1-acyl-sn-glycero-3-phosphocholine</text>
        <dbReference type="Rhea" id="RHEA:33731"/>
        <dbReference type="ChEBI" id="CHEBI:57643"/>
        <dbReference type="ChEBI" id="CHEBI:58168"/>
        <dbReference type="ChEBI" id="CHEBI:62237"/>
        <dbReference type="ChEBI" id="CHEBI:64743"/>
    </reaction>
    <physiologicalReaction direction="left-to-right" evidence="11">
        <dbReference type="Rhea" id="RHEA:33732"/>
    </physiologicalReaction>
    <physiologicalReaction direction="right-to-left" evidence="11">
        <dbReference type="Rhea" id="RHEA:33733"/>
    </physiologicalReaction>
</comment>
<dbReference type="GeneID" id="6752619"/>